<sequence>MLPPARILRRHSGAEAMNLDAVRQLSSTASISMPFPRNSAASLLRSPSHDLGGLVQSKSTSSMPDVGTVPIIGGGTFQVPPAVLRNVGHSRAGTASSIHDSSVNGLMVTGEIVSASSPRRTVSSLANSSMLSSSSSSSIQSASSSSSTMTTGADATRTASMSLTSRATPRVLTQSAPRMGNRLSPRRGSPRQASSSRDPSPSSSALPTPTDTPRLA</sequence>
<feature type="compositionally biased region" description="Polar residues" evidence="1">
    <location>
        <begin position="148"/>
        <end position="176"/>
    </location>
</feature>
<dbReference type="Proteomes" id="UP000054408">
    <property type="component" value="Unassembled WGS sequence"/>
</dbReference>
<feature type="non-terminal residue" evidence="2">
    <location>
        <position position="1"/>
    </location>
</feature>
<reference evidence="2 3" key="1">
    <citation type="submission" date="2010-05" db="EMBL/GenBank/DDBJ databases">
        <title>The Genome Sequence of Thecamonas trahens ATCC 50062.</title>
        <authorList>
            <consortium name="The Broad Institute Genome Sequencing Platform"/>
            <person name="Russ C."/>
            <person name="Cuomo C."/>
            <person name="Shea T."/>
            <person name="Young S.K."/>
            <person name="Zeng Q."/>
            <person name="Koehrsen M."/>
            <person name="Haas B."/>
            <person name="Borodovsky M."/>
            <person name="Guigo R."/>
            <person name="Alvarado L."/>
            <person name="Berlin A."/>
            <person name="Bochicchio J."/>
            <person name="Borenstein D."/>
            <person name="Chapman S."/>
            <person name="Chen Z."/>
            <person name="Freedman E."/>
            <person name="Gellesch M."/>
            <person name="Goldberg J."/>
            <person name="Griggs A."/>
            <person name="Gujja S."/>
            <person name="Heilman E."/>
            <person name="Heiman D."/>
            <person name="Hepburn T."/>
            <person name="Howarth C."/>
            <person name="Jen D."/>
            <person name="Larson L."/>
            <person name="Mehta T."/>
            <person name="Park D."/>
            <person name="Pearson M."/>
            <person name="Roberts A."/>
            <person name="Saif S."/>
            <person name="Shenoy N."/>
            <person name="Sisk P."/>
            <person name="Stolte C."/>
            <person name="Sykes S."/>
            <person name="Thomson T."/>
            <person name="Walk T."/>
            <person name="White J."/>
            <person name="Yandava C."/>
            <person name="Burger G."/>
            <person name="Gray M.W."/>
            <person name="Holland P.W.H."/>
            <person name="King N."/>
            <person name="Lang F.B.F."/>
            <person name="Roger A.J."/>
            <person name="Ruiz-Trillo I."/>
            <person name="Lander E."/>
            <person name="Nusbaum C."/>
        </authorList>
    </citation>
    <scope>NUCLEOTIDE SEQUENCE [LARGE SCALE GENOMIC DNA]</scope>
    <source>
        <strain evidence="2 3">ATCC 50062</strain>
    </source>
</reference>
<accession>A0A0L0D635</accession>
<dbReference type="EMBL" id="GL349448">
    <property type="protein sequence ID" value="KNC47814.1"/>
    <property type="molecule type" value="Genomic_DNA"/>
</dbReference>
<proteinExistence type="predicted"/>
<dbReference type="GeneID" id="25563607"/>
<feature type="compositionally biased region" description="Low complexity" evidence="1">
    <location>
        <begin position="129"/>
        <end position="147"/>
    </location>
</feature>
<gene>
    <name evidence="2" type="ORF">AMSG_04043</name>
</gene>
<organism evidence="2 3">
    <name type="scientific">Thecamonas trahens ATCC 50062</name>
    <dbReference type="NCBI Taxonomy" id="461836"/>
    <lineage>
        <taxon>Eukaryota</taxon>
        <taxon>Apusozoa</taxon>
        <taxon>Apusomonadida</taxon>
        <taxon>Apusomonadidae</taxon>
        <taxon>Thecamonas</taxon>
    </lineage>
</organism>
<dbReference type="AlphaFoldDB" id="A0A0L0D635"/>
<keyword evidence="3" id="KW-1185">Reference proteome</keyword>
<dbReference type="RefSeq" id="XP_013759292.1">
    <property type="nucleotide sequence ID" value="XM_013903838.1"/>
</dbReference>
<name>A0A0L0D635_THETB</name>
<feature type="region of interest" description="Disordered" evidence="1">
    <location>
        <begin position="129"/>
        <end position="216"/>
    </location>
</feature>
<evidence type="ECO:0000313" key="2">
    <source>
        <dbReference type="EMBL" id="KNC47814.1"/>
    </source>
</evidence>
<evidence type="ECO:0000313" key="3">
    <source>
        <dbReference type="Proteomes" id="UP000054408"/>
    </source>
</evidence>
<feature type="compositionally biased region" description="Low complexity" evidence="1">
    <location>
        <begin position="190"/>
        <end position="216"/>
    </location>
</feature>
<evidence type="ECO:0000256" key="1">
    <source>
        <dbReference type="SAM" id="MobiDB-lite"/>
    </source>
</evidence>
<protein>
    <submittedName>
        <fullName evidence="2">Uncharacterized protein</fullName>
    </submittedName>
</protein>